<sequence length="325" mass="37700">MSVVKKRGRKPLKKNVENSESVNTSCGIVDLVTSQDVTNNQSNNDPHLILHLHMNSGQKNESKVIFPKKSFESSFYEYDPTMIEPVAYENDDLTSFPEECNYKTKKIDNSLKSLFNREDKPVETNIVSKDTYKGNNMNNVLLKDLVNSSNWSNLTDYWCQWDCHSFDTQPIGIPVKYKNNKFHVVGCFCSLECAVAYNFYCNENNYNVWENYNLINMLSNAIDYKPQVNAALSRKCLNVFGGNLDISSFREKSFINKQYNILQYPMVSLVEHVEEICETIPYQKNLSFIPLDKVRIDKIEEANKDRVQFKKKSNLEEKMLLKFTS</sequence>
<organism evidence="1">
    <name type="scientific">viral metagenome</name>
    <dbReference type="NCBI Taxonomy" id="1070528"/>
    <lineage>
        <taxon>unclassified sequences</taxon>
        <taxon>metagenomes</taxon>
        <taxon>organismal metagenomes</taxon>
    </lineage>
</organism>
<dbReference type="AlphaFoldDB" id="A0A6C0CT48"/>
<evidence type="ECO:0000313" key="1">
    <source>
        <dbReference type="EMBL" id="QHT07631.1"/>
    </source>
</evidence>
<protein>
    <recommendedName>
        <fullName evidence="2">MYM-type domain-containing protein</fullName>
    </recommendedName>
</protein>
<evidence type="ECO:0008006" key="2">
    <source>
        <dbReference type="Google" id="ProtNLM"/>
    </source>
</evidence>
<reference evidence="1" key="1">
    <citation type="journal article" date="2020" name="Nature">
        <title>Giant virus diversity and host interactions through global metagenomics.</title>
        <authorList>
            <person name="Schulz F."/>
            <person name="Roux S."/>
            <person name="Paez-Espino D."/>
            <person name="Jungbluth S."/>
            <person name="Walsh D.A."/>
            <person name="Denef V.J."/>
            <person name="McMahon K.D."/>
            <person name="Konstantinidis K.T."/>
            <person name="Eloe-Fadrosh E.A."/>
            <person name="Kyrpides N.C."/>
            <person name="Woyke T."/>
        </authorList>
    </citation>
    <scope>NUCLEOTIDE SEQUENCE</scope>
    <source>
        <strain evidence="1">GVMAG-M-3300021964-36</strain>
    </source>
</reference>
<accession>A0A6C0CT48</accession>
<dbReference type="EMBL" id="MN739483">
    <property type="protein sequence ID" value="QHT07631.1"/>
    <property type="molecule type" value="Genomic_DNA"/>
</dbReference>
<proteinExistence type="predicted"/>
<name>A0A6C0CT48_9ZZZZ</name>